<dbReference type="InterPro" id="IPR000313">
    <property type="entry name" value="PWWP_dom"/>
</dbReference>
<dbReference type="Proteomes" id="UP000050795">
    <property type="component" value="Unassembled WGS sequence"/>
</dbReference>
<dbReference type="AlphaFoldDB" id="A0AA85KB56"/>
<feature type="domain" description="CW-type" evidence="5">
    <location>
        <begin position="90"/>
        <end position="155"/>
    </location>
</feature>
<dbReference type="PROSITE" id="PS50812">
    <property type="entry name" value="PWWP"/>
    <property type="match status" value="1"/>
</dbReference>
<dbReference type="PANTHER" id="PTHR15999">
    <property type="entry name" value="ZINC FINGER CW-TYPE PWWP DOMAIN PROTEIN 1"/>
    <property type="match status" value="1"/>
</dbReference>
<dbReference type="Gene3D" id="2.30.30.140">
    <property type="match status" value="1"/>
</dbReference>
<keyword evidence="2" id="KW-0863">Zinc-finger</keyword>
<proteinExistence type="predicted"/>
<evidence type="ECO:0000256" key="2">
    <source>
        <dbReference type="ARBA" id="ARBA00022771"/>
    </source>
</evidence>
<evidence type="ECO:0000313" key="7">
    <source>
        <dbReference type="WBParaSite" id="TREG1_73800.1"/>
    </source>
</evidence>
<keyword evidence="1" id="KW-0479">Metal-binding</keyword>
<dbReference type="Pfam" id="PF07496">
    <property type="entry name" value="zf-CW"/>
    <property type="match status" value="1"/>
</dbReference>
<dbReference type="SUPFAM" id="SSF63748">
    <property type="entry name" value="Tudor/PWWP/MBT"/>
    <property type="match status" value="1"/>
</dbReference>
<keyword evidence="3" id="KW-0862">Zinc</keyword>
<feature type="domain" description="PWWP" evidence="4">
    <location>
        <begin position="169"/>
        <end position="234"/>
    </location>
</feature>
<evidence type="ECO:0000256" key="1">
    <source>
        <dbReference type="ARBA" id="ARBA00022723"/>
    </source>
</evidence>
<reference evidence="7" key="2">
    <citation type="submission" date="2023-11" db="UniProtKB">
        <authorList>
            <consortium name="WormBaseParasite"/>
        </authorList>
    </citation>
    <scope>IDENTIFICATION</scope>
</reference>
<dbReference type="InterPro" id="IPR011124">
    <property type="entry name" value="Znf_CW"/>
</dbReference>
<dbReference type="PANTHER" id="PTHR15999:SF2">
    <property type="entry name" value="ZINC FINGER CW-TYPE PWWP DOMAIN PROTEIN 1"/>
    <property type="match status" value="1"/>
</dbReference>
<dbReference type="PROSITE" id="PS51050">
    <property type="entry name" value="ZF_CW"/>
    <property type="match status" value="1"/>
</dbReference>
<dbReference type="Gene3D" id="3.30.40.100">
    <property type="match status" value="1"/>
</dbReference>
<evidence type="ECO:0000259" key="5">
    <source>
        <dbReference type="PROSITE" id="PS51050"/>
    </source>
</evidence>
<evidence type="ECO:0008006" key="8">
    <source>
        <dbReference type="Google" id="ProtNLM"/>
    </source>
</evidence>
<dbReference type="GO" id="GO:0005634">
    <property type="term" value="C:nucleus"/>
    <property type="evidence" value="ECO:0007669"/>
    <property type="project" value="TreeGrafter"/>
</dbReference>
<protein>
    <recommendedName>
        <fullName evidence="8">PWWP domain-containing protein</fullName>
    </recommendedName>
</protein>
<evidence type="ECO:0000313" key="6">
    <source>
        <dbReference type="Proteomes" id="UP000050795"/>
    </source>
</evidence>
<dbReference type="GO" id="GO:0008270">
    <property type="term" value="F:zinc ion binding"/>
    <property type="evidence" value="ECO:0007669"/>
    <property type="project" value="UniProtKB-KW"/>
</dbReference>
<dbReference type="InterPro" id="IPR042778">
    <property type="entry name" value="ZCWPW1/ZCWPW2"/>
</dbReference>
<evidence type="ECO:0000256" key="3">
    <source>
        <dbReference type="ARBA" id="ARBA00022833"/>
    </source>
</evidence>
<name>A0AA85KB56_TRIRE</name>
<evidence type="ECO:0000259" key="4">
    <source>
        <dbReference type="PROSITE" id="PS50812"/>
    </source>
</evidence>
<keyword evidence="6" id="KW-1185">Reference proteome</keyword>
<organism evidence="6 7">
    <name type="scientific">Trichobilharzia regenti</name>
    <name type="common">Nasal bird schistosome</name>
    <dbReference type="NCBI Taxonomy" id="157069"/>
    <lineage>
        <taxon>Eukaryota</taxon>
        <taxon>Metazoa</taxon>
        <taxon>Spiralia</taxon>
        <taxon>Lophotrochozoa</taxon>
        <taxon>Platyhelminthes</taxon>
        <taxon>Trematoda</taxon>
        <taxon>Digenea</taxon>
        <taxon>Strigeidida</taxon>
        <taxon>Schistosomatoidea</taxon>
        <taxon>Schistosomatidae</taxon>
        <taxon>Trichobilharzia</taxon>
    </lineage>
</organism>
<dbReference type="WBParaSite" id="TREG1_73800.1">
    <property type="protein sequence ID" value="TREG1_73800.1"/>
    <property type="gene ID" value="TREG1_73800"/>
</dbReference>
<dbReference type="Pfam" id="PF00855">
    <property type="entry name" value="PWWP"/>
    <property type="match status" value="1"/>
</dbReference>
<sequence>MLKNQNLEISVNSYPKTYFDKAMKRKYRSLGDNVENMCNQDAGKCPSFDYISSGNKCSEGHCKRKINTIQNSLLQNKSEIQSLGENTENEDLPGTWVECSFCSKWRYLPNVHDPTQLDSAWHCALNPKYFKLNSLLSNSKKYIYNPCEEPEDLSAAKEDDEFVFGHFSVGSVVWAKIQGYPDWPAMVYYNCQGKYAELDPQSKEVTYYYVVFLDPKCSTMSRVQSNKVHKFTTFDEMDLSKVPKRFWKRLQAAGQEAESALLLSVKDRIATFGYDHDYEDIKVKNYIPKLTTTYQTEQTFQKCIVTNVKQKRICRRRLPKVSVYPAGRIENSFDANHGYSSNNVHKNIKDKSQVKNASQPSHVILECTETNVKRKKRQKVKDSDISPCLTNKLKNNQTENTASVVYTSHMKNALDTNTKPAVNNLLGDTTNNQSSSLNNQDSNNYIIIQCDNTPVEEVSSLNKELIIDQKNVILPMSEHDKDIYYTDQNDNYYAGNAVVVDDDDDVDNDNGAGCVGYLTDEADKSVVSDCESQDYSPSFLKPIGCDDLIKEHIYSTHVFQDYDNTTTDASVNKLSEDIYSLELGLSNNDNNGDDKINRLNYFDLICSDLAFYSSNNSDINNHNNSQKTYVEQHFIATPKCLQSISCNKQLLYQSIPFFYQYYGNTED</sequence>
<reference evidence="6" key="1">
    <citation type="submission" date="2022-06" db="EMBL/GenBank/DDBJ databases">
        <authorList>
            <person name="Berger JAMES D."/>
            <person name="Berger JAMES D."/>
        </authorList>
    </citation>
    <scope>NUCLEOTIDE SEQUENCE [LARGE SCALE GENOMIC DNA]</scope>
</reference>
<accession>A0AA85KB56</accession>